<organism evidence="14 15">
    <name type="scientific">Aminipila butyrica</name>
    <dbReference type="NCBI Taxonomy" id="433296"/>
    <lineage>
        <taxon>Bacteria</taxon>
        <taxon>Bacillati</taxon>
        <taxon>Bacillota</taxon>
        <taxon>Clostridia</taxon>
        <taxon>Peptostreptococcales</taxon>
        <taxon>Anaerovoracaceae</taxon>
        <taxon>Aminipila</taxon>
    </lineage>
</organism>
<evidence type="ECO:0000256" key="3">
    <source>
        <dbReference type="ARBA" id="ARBA00022475"/>
    </source>
</evidence>
<comment type="subcellular location">
    <subcellularLocation>
        <location evidence="1">Cell membrane</location>
        <topology evidence="1">Multi-pass membrane protein</topology>
    </subcellularLocation>
</comment>
<comment type="similarity">
    <text evidence="2">Belongs to the UPF0053 family.</text>
</comment>
<dbReference type="Gene3D" id="3.10.580.10">
    <property type="entry name" value="CBS-domain"/>
    <property type="match status" value="1"/>
</dbReference>
<evidence type="ECO:0000256" key="10">
    <source>
        <dbReference type="PROSITE-ProRule" id="PRU01193"/>
    </source>
</evidence>
<sequence>MVYLLNIIIIIFLVYFNAFFVATEFAMVKVRRSRIETLVREGNNKAKHTLTVVDNLNAYLSACQLGITLASLGLGWVGEPAVAKMLEPFFEWLNISGAMVHSISFIIGFSLITAVHIVLGELVPKSLAIISAEKLALYTALPLILFYRATYPIMWAFNHTTNFILKIFGLSQANEHEEAHTDQEIKLLVEESYKHGLVDKTEMALIDNIFDFSEKTVTHVMIPRTDMECIFLEDPLEEILAYVLDKQRTRYPVCRKDKDHVVGFLHAKDLYKQELIGSSHQIDSIIRDVQFVPESMSISQLLKIFKLKKTQLAVIVDEYGGTSGLVTLEDILEEIVGDLQDEFNVEMPEIINQEDGSYIVDGKVHLEELEELLGLSLEDDNVDTLGGWIYSRLEANPKAGDEISYEGYKFVIYSCDQRRIRQVHIEALSPSQTSTDSE</sequence>
<evidence type="ECO:0000256" key="7">
    <source>
        <dbReference type="ARBA" id="ARBA00023122"/>
    </source>
</evidence>
<evidence type="ECO:0000256" key="11">
    <source>
        <dbReference type="SAM" id="Phobius"/>
    </source>
</evidence>
<dbReference type="InterPro" id="IPR016169">
    <property type="entry name" value="FAD-bd_PCMH_sub2"/>
</dbReference>
<keyword evidence="4 10" id="KW-0812">Transmembrane</keyword>
<dbReference type="PROSITE" id="PS51371">
    <property type="entry name" value="CBS"/>
    <property type="match status" value="2"/>
</dbReference>
<feature type="transmembrane region" description="Helical" evidence="11">
    <location>
        <begin position="6"/>
        <end position="28"/>
    </location>
</feature>
<dbReference type="InterPro" id="IPR051676">
    <property type="entry name" value="UPF0053_domain"/>
</dbReference>
<feature type="domain" description="CBS" evidence="12">
    <location>
        <begin position="221"/>
        <end position="284"/>
    </location>
</feature>
<name>A0A858BWI9_9FIRM</name>
<evidence type="ECO:0000256" key="4">
    <source>
        <dbReference type="ARBA" id="ARBA00022692"/>
    </source>
</evidence>
<dbReference type="Proteomes" id="UP000466848">
    <property type="component" value="Chromosome"/>
</dbReference>
<feature type="domain" description="CBS" evidence="12">
    <location>
        <begin position="285"/>
        <end position="342"/>
    </location>
</feature>
<dbReference type="KEGG" id="abut:Ami103574_09055"/>
<dbReference type="Pfam" id="PF01595">
    <property type="entry name" value="CNNM"/>
    <property type="match status" value="1"/>
</dbReference>
<keyword evidence="3" id="KW-1003">Cell membrane</keyword>
<dbReference type="SUPFAM" id="SSF54631">
    <property type="entry name" value="CBS-domain pair"/>
    <property type="match status" value="1"/>
</dbReference>
<feature type="transmembrane region" description="Helical" evidence="11">
    <location>
        <begin position="56"/>
        <end position="78"/>
    </location>
</feature>
<dbReference type="PANTHER" id="PTHR43099">
    <property type="entry name" value="UPF0053 PROTEIN YRKA"/>
    <property type="match status" value="1"/>
</dbReference>
<evidence type="ECO:0000313" key="14">
    <source>
        <dbReference type="EMBL" id="QIB69468.1"/>
    </source>
</evidence>
<dbReference type="Pfam" id="PF03471">
    <property type="entry name" value="CorC_HlyC"/>
    <property type="match status" value="1"/>
</dbReference>
<dbReference type="GO" id="GO:0050660">
    <property type="term" value="F:flavin adenine dinucleotide binding"/>
    <property type="evidence" value="ECO:0007669"/>
    <property type="project" value="InterPro"/>
</dbReference>
<keyword evidence="5" id="KW-0677">Repeat</keyword>
<dbReference type="PROSITE" id="PS51846">
    <property type="entry name" value="CNNM"/>
    <property type="match status" value="1"/>
</dbReference>
<dbReference type="InterPro" id="IPR044751">
    <property type="entry name" value="Ion_transp-like_CBS"/>
</dbReference>
<keyword evidence="15" id="KW-1185">Reference proteome</keyword>
<dbReference type="AlphaFoldDB" id="A0A858BWI9"/>
<dbReference type="InterPro" id="IPR000644">
    <property type="entry name" value="CBS_dom"/>
</dbReference>
<evidence type="ECO:0000259" key="13">
    <source>
        <dbReference type="PROSITE" id="PS51846"/>
    </source>
</evidence>
<dbReference type="RefSeq" id="WP_163066711.1">
    <property type="nucleotide sequence ID" value="NZ_CP048649.1"/>
</dbReference>
<accession>A0A858BWI9</accession>
<feature type="transmembrane region" description="Helical" evidence="11">
    <location>
        <begin position="135"/>
        <end position="157"/>
    </location>
</feature>
<evidence type="ECO:0000256" key="8">
    <source>
        <dbReference type="ARBA" id="ARBA00023136"/>
    </source>
</evidence>
<dbReference type="PANTHER" id="PTHR43099:SF2">
    <property type="entry name" value="UPF0053 PROTEIN YRKA"/>
    <property type="match status" value="1"/>
</dbReference>
<dbReference type="GO" id="GO:0005886">
    <property type="term" value="C:plasma membrane"/>
    <property type="evidence" value="ECO:0007669"/>
    <property type="project" value="UniProtKB-SubCell"/>
</dbReference>
<dbReference type="InterPro" id="IPR036318">
    <property type="entry name" value="FAD-bd_PCMH-like_sf"/>
</dbReference>
<proteinExistence type="inferred from homology"/>
<evidence type="ECO:0000256" key="5">
    <source>
        <dbReference type="ARBA" id="ARBA00022737"/>
    </source>
</evidence>
<dbReference type="Gene3D" id="3.30.465.10">
    <property type="match status" value="1"/>
</dbReference>
<dbReference type="CDD" id="cd04590">
    <property type="entry name" value="CBS_pair_CorC_HlyC_assoc"/>
    <property type="match status" value="1"/>
</dbReference>
<dbReference type="SUPFAM" id="SSF56176">
    <property type="entry name" value="FAD-binding/transporter-associated domain-like"/>
    <property type="match status" value="1"/>
</dbReference>
<evidence type="ECO:0000313" key="15">
    <source>
        <dbReference type="Proteomes" id="UP000466848"/>
    </source>
</evidence>
<gene>
    <name evidence="14" type="ORF">Ami103574_09055</name>
</gene>
<dbReference type="SMART" id="SM01091">
    <property type="entry name" value="CorC_HlyC"/>
    <property type="match status" value="1"/>
</dbReference>
<dbReference type="Pfam" id="PF00571">
    <property type="entry name" value="CBS"/>
    <property type="match status" value="2"/>
</dbReference>
<keyword evidence="8 10" id="KW-0472">Membrane</keyword>
<evidence type="ECO:0000256" key="1">
    <source>
        <dbReference type="ARBA" id="ARBA00004651"/>
    </source>
</evidence>
<keyword evidence="6 10" id="KW-1133">Transmembrane helix</keyword>
<feature type="domain" description="CNNM transmembrane" evidence="13">
    <location>
        <begin position="1"/>
        <end position="202"/>
    </location>
</feature>
<feature type="transmembrane region" description="Helical" evidence="11">
    <location>
        <begin position="98"/>
        <end position="123"/>
    </location>
</feature>
<evidence type="ECO:0000256" key="2">
    <source>
        <dbReference type="ARBA" id="ARBA00006337"/>
    </source>
</evidence>
<reference evidence="14 15" key="1">
    <citation type="submission" date="2020-02" db="EMBL/GenBank/DDBJ databases">
        <authorList>
            <person name="Kim Y.B."/>
            <person name="Roh S.W."/>
        </authorList>
    </citation>
    <scope>NUCLEOTIDE SEQUENCE [LARGE SCALE GENOMIC DNA]</scope>
    <source>
        <strain evidence="14 15">DSM 103574</strain>
    </source>
</reference>
<dbReference type="InterPro" id="IPR046342">
    <property type="entry name" value="CBS_dom_sf"/>
</dbReference>
<dbReference type="InterPro" id="IPR002550">
    <property type="entry name" value="CNNM"/>
</dbReference>
<dbReference type="FunFam" id="3.10.580.10:FF:000002">
    <property type="entry name" value="Magnesium/cobalt efflux protein CorC"/>
    <property type="match status" value="1"/>
</dbReference>
<evidence type="ECO:0000256" key="6">
    <source>
        <dbReference type="ARBA" id="ARBA00022989"/>
    </source>
</evidence>
<evidence type="ECO:0000259" key="12">
    <source>
        <dbReference type="PROSITE" id="PS51371"/>
    </source>
</evidence>
<dbReference type="InterPro" id="IPR005170">
    <property type="entry name" value="Transptr-assoc_dom"/>
</dbReference>
<keyword evidence="7 9" id="KW-0129">CBS domain</keyword>
<protein>
    <submittedName>
        <fullName evidence="14">HlyC/CorC family transporter</fullName>
    </submittedName>
</protein>
<evidence type="ECO:0000256" key="9">
    <source>
        <dbReference type="PROSITE-ProRule" id="PRU00703"/>
    </source>
</evidence>
<dbReference type="EMBL" id="CP048649">
    <property type="protein sequence ID" value="QIB69468.1"/>
    <property type="molecule type" value="Genomic_DNA"/>
</dbReference>